<keyword evidence="4" id="KW-1185">Reference proteome</keyword>
<sequence length="442" mass="50565">MTPSPLTYSKGYQSVRLPHPWLTRYRVAADAESPTTLRLKFEQQPDDGLSVPQNLHNDALSWTDLATGPSTELPPLNDNSDWARARRSPGTSFRWEGDEIPTLGQFWNVVHAIYLAYPALEYFRADLRGTGKDIVTEELLNTGLAAKHPVADLAAKGSSEELLILRGAFWQGAASPMGPRPIWTVGHGTRGNLREALSGFPLFPETQHFTNKFPREPVYTQHPRRPPKPFPGSIAYSRYIPEIGQHFSLEVIDWQNQEHLRLFNAWQNDPRVAKGWNETGSLDHHRDYLRRLHFDPHVLCLFGRFDQTRFSYFELYWSREDHYGAHYRAGDFDRGRHSLVGDASFRGSHRVNAWYSSCIHFCFLDEPRTANVVGEPRATGGTILSYENAQGLTIGHYVDLGHKRSVHSICSRQKWFQLCPLFWDGRVKPQESADRMAWDAKL</sequence>
<evidence type="ECO:0000313" key="3">
    <source>
        <dbReference type="EMBL" id="KAF2220761.1"/>
    </source>
</evidence>
<dbReference type="SMART" id="SM01006">
    <property type="entry name" value="AlcB"/>
    <property type="match status" value="1"/>
</dbReference>
<name>A0A6A6G4T0_9PEZI</name>
<keyword evidence="3" id="KW-0012">Acyltransferase</keyword>
<dbReference type="InterPro" id="IPR019432">
    <property type="entry name" value="Acyltransferase_MbtK/IucB-like"/>
</dbReference>
<organism evidence="3 4">
    <name type="scientific">Elsinoe ampelina</name>
    <dbReference type="NCBI Taxonomy" id="302913"/>
    <lineage>
        <taxon>Eukaryota</taxon>
        <taxon>Fungi</taxon>
        <taxon>Dikarya</taxon>
        <taxon>Ascomycota</taxon>
        <taxon>Pezizomycotina</taxon>
        <taxon>Dothideomycetes</taxon>
        <taxon>Dothideomycetidae</taxon>
        <taxon>Myriangiales</taxon>
        <taxon>Elsinoaceae</taxon>
        <taxon>Elsinoe</taxon>
    </lineage>
</organism>
<dbReference type="GO" id="GO:0016410">
    <property type="term" value="F:N-acyltransferase activity"/>
    <property type="evidence" value="ECO:0007669"/>
    <property type="project" value="TreeGrafter"/>
</dbReference>
<dbReference type="Proteomes" id="UP000799538">
    <property type="component" value="Unassembled WGS sequence"/>
</dbReference>
<gene>
    <name evidence="3" type="ORF">BDZ85DRAFT_30879</name>
</gene>
<accession>A0A6A6G4T0</accession>
<comment type="similarity">
    <text evidence="1">Belongs to the lysine N-acyltransferase MbtK family.</text>
</comment>
<dbReference type="EMBL" id="ML992512">
    <property type="protein sequence ID" value="KAF2220761.1"/>
    <property type="molecule type" value="Genomic_DNA"/>
</dbReference>
<dbReference type="FunFam" id="3.40.630.30:FF:000080">
    <property type="entry name" value="Siderophore biosynthesis acetylase AceI, putative"/>
    <property type="match status" value="1"/>
</dbReference>
<dbReference type="SUPFAM" id="SSF55729">
    <property type="entry name" value="Acyl-CoA N-acyltransferases (Nat)"/>
    <property type="match status" value="1"/>
</dbReference>
<evidence type="ECO:0000256" key="1">
    <source>
        <dbReference type="ARBA" id="ARBA00009893"/>
    </source>
</evidence>
<feature type="domain" description="Acyltransferase MbtK/IucB-like conserved" evidence="2">
    <location>
        <begin position="250"/>
        <end position="299"/>
    </location>
</feature>
<dbReference type="PANTHER" id="PTHR31438:SF6">
    <property type="entry name" value="BIOSYNTHESIS ACETYLASE ACEI, PUTATIVE (AFU_ORTHOLOGUE AFUA_3G03400)-RELATED"/>
    <property type="match status" value="1"/>
</dbReference>
<reference evidence="4" key="1">
    <citation type="journal article" date="2020" name="Stud. Mycol.">
        <title>101 Dothideomycetes genomes: A test case for predicting lifestyles and emergence of pathogens.</title>
        <authorList>
            <person name="Haridas S."/>
            <person name="Albert R."/>
            <person name="Binder M."/>
            <person name="Bloem J."/>
            <person name="LaButti K."/>
            <person name="Salamov A."/>
            <person name="Andreopoulos B."/>
            <person name="Baker S."/>
            <person name="Barry K."/>
            <person name="Bills G."/>
            <person name="Bluhm B."/>
            <person name="Cannon C."/>
            <person name="Castanera R."/>
            <person name="Culley D."/>
            <person name="Daum C."/>
            <person name="Ezra D."/>
            <person name="Gonzalez J."/>
            <person name="Henrissat B."/>
            <person name="Kuo A."/>
            <person name="Liang C."/>
            <person name="Lipzen A."/>
            <person name="Lutzoni F."/>
            <person name="Magnuson J."/>
            <person name="Mondo S."/>
            <person name="Nolan M."/>
            <person name="Ohm R."/>
            <person name="Pangilinan J."/>
            <person name="Park H.-J."/>
            <person name="Ramirez L."/>
            <person name="Alfaro M."/>
            <person name="Sun H."/>
            <person name="Tritt A."/>
            <person name="Yoshinaga Y."/>
            <person name="Zwiers L.-H."/>
            <person name="Turgeon B."/>
            <person name="Goodwin S."/>
            <person name="Spatafora J."/>
            <person name="Crous P."/>
            <person name="Grigoriev I."/>
        </authorList>
    </citation>
    <scope>NUCLEOTIDE SEQUENCE [LARGE SCALE GENOMIC DNA]</scope>
    <source>
        <strain evidence="4">CECT 20119</strain>
    </source>
</reference>
<evidence type="ECO:0000313" key="4">
    <source>
        <dbReference type="Proteomes" id="UP000799538"/>
    </source>
</evidence>
<protein>
    <submittedName>
        <fullName evidence="3">Acyl-CoA N-acyltransferase</fullName>
    </submittedName>
</protein>
<proteinExistence type="inferred from homology"/>
<dbReference type="InterPro" id="IPR016181">
    <property type="entry name" value="Acyl_CoA_acyltransferase"/>
</dbReference>
<dbReference type="AlphaFoldDB" id="A0A6A6G4T0"/>
<dbReference type="Pfam" id="PF13523">
    <property type="entry name" value="Acetyltransf_8"/>
    <property type="match status" value="1"/>
</dbReference>
<dbReference type="Gene3D" id="3.40.630.30">
    <property type="match status" value="1"/>
</dbReference>
<dbReference type="PANTHER" id="PTHR31438">
    <property type="entry name" value="LYSINE N-ACYLTRANSFERASE C17G9.06C-RELATED"/>
    <property type="match status" value="1"/>
</dbReference>
<dbReference type="GO" id="GO:0019290">
    <property type="term" value="P:siderophore biosynthetic process"/>
    <property type="evidence" value="ECO:0007669"/>
    <property type="project" value="InterPro"/>
</dbReference>
<dbReference type="OrthoDB" id="4250781at2759"/>
<keyword evidence="3" id="KW-0808">Transferase</keyword>
<evidence type="ECO:0000259" key="2">
    <source>
        <dbReference type="SMART" id="SM01006"/>
    </source>
</evidence>